<sequence>MARRNRAESDGWSDYPDEDLDDRWDTTTQNGRWPVADTDEDRRDNGASRRRTGRLRVEVPPIVNPYAIVALVAALLGLFPVAVVFGLISFTHPRGRMMGMSALLLGLVEAVVATAVVLVLGFGSSTGPFEDLPGALRQTSATVTQTTTATSTDAGGTDVSTTASAPSTTATSTDAEPIAAAAGESCTRSDAALIGAAADGSLLLCLRTAGGYQWSGPYSVSTAVFTEGATCDPALDKTARTPDGRALVCEKHAWTTWTE</sequence>
<feature type="region of interest" description="Disordered" evidence="1">
    <location>
        <begin position="147"/>
        <end position="174"/>
    </location>
</feature>
<keyword evidence="2" id="KW-0472">Membrane</keyword>
<organism evidence="3 4">
    <name type="scientific">Nocardia vermiculata</name>
    <dbReference type="NCBI Taxonomy" id="257274"/>
    <lineage>
        <taxon>Bacteria</taxon>
        <taxon>Bacillati</taxon>
        <taxon>Actinomycetota</taxon>
        <taxon>Actinomycetes</taxon>
        <taxon>Mycobacteriales</taxon>
        <taxon>Nocardiaceae</taxon>
        <taxon>Nocardia</taxon>
    </lineage>
</organism>
<feature type="transmembrane region" description="Helical" evidence="2">
    <location>
        <begin position="66"/>
        <end position="90"/>
    </location>
</feature>
<reference evidence="3 4" key="1">
    <citation type="submission" date="2020-04" db="EMBL/GenBank/DDBJ databases">
        <title>MicrobeNet Type strains.</title>
        <authorList>
            <person name="Nicholson A.C."/>
        </authorList>
    </citation>
    <scope>NUCLEOTIDE SEQUENCE [LARGE SCALE GENOMIC DNA]</scope>
    <source>
        <strain evidence="3 4">JCM 12354</strain>
    </source>
</reference>
<dbReference type="EMBL" id="JAAXOP010000020">
    <property type="protein sequence ID" value="NKY53741.1"/>
    <property type="molecule type" value="Genomic_DNA"/>
</dbReference>
<feature type="region of interest" description="Disordered" evidence="1">
    <location>
        <begin position="1"/>
        <end position="49"/>
    </location>
</feature>
<evidence type="ECO:0008006" key="5">
    <source>
        <dbReference type="Google" id="ProtNLM"/>
    </source>
</evidence>
<evidence type="ECO:0000313" key="3">
    <source>
        <dbReference type="EMBL" id="NKY53741.1"/>
    </source>
</evidence>
<name>A0A846Y7N2_9NOCA</name>
<comment type="caution">
    <text evidence="3">The sequence shown here is derived from an EMBL/GenBank/DDBJ whole genome shotgun (WGS) entry which is preliminary data.</text>
</comment>
<feature type="transmembrane region" description="Helical" evidence="2">
    <location>
        <begin position="102"/>
        <end position="123"/>
    </location>
</feature>
<evidence type="ECO:0000256" key="2">
    <source>
        <dbReference type="SAM" id="Phobius"/>
    </source>
</evidence>
<keyword evidence="4" id="KW-1185">Reference proteome</keyword>
<protein>
    <recommendedName>
        <fullName evidence="5">DUF4190 domain-containing protein</fullName>
    </recommendedName>
</protein>
<keyword evidence="2" id="KW-0812">Transmembrane</keyword>
<proteinExistence type="predicted"/>
<dbReference type="AlphaFoldDB" id="A0A846Y7N2"/>
<dbReference type="RefSeq" id="WP_067878281.1">
    <property type="nucleotide sequence ID" value="NZ_JAAXOP010000020.1"/>
</dbReference>
<evidence type="ECO:0000256" key="1">
    <source>
        <dbReference type="SAM" id="MobiDB-lite"/>
    </source>
</evidence>
<accession>A0A846Y7N2</accession>
<dbReference type="Proteomes" id="UP000565711">
    <property type="component" value="Unassembled WGS sequence"/>
</dbReference>
<evidence type="ECO:0000313" key="4">
    <source>
        <dbReference type="Proteomes" id="UP000565711"/>
    </source>
</evidence>
<keyword evidence="2" id="KW-1133">Transmembrane helix</keyword>
<gene>
    <name evidence="3" type="ORF">HGA08_26440</name>
</gene>